<keyword evidence="10" id="KW-0539">Nucleus</keyword>
<evidence type="ECO:0000256" key="3">
    <source>
        <dbReference type="ARBA" id="ARBA00012483"/>
    </source>
</evidence>
<keyword evidence="4" id="KW-0808">Transferase</keyword>
<protein>
    <recommendedName>
        <fullName evidence="3">RING-type E3 ubiquitin transferase</fullName>
        <ecNumber evidence="3">2.3.2.27</ecNumber>
    </recommendedName>
</protein>
<dbReference type="Ensembl" id="ENSTRUT00000063184.1">
    <property type="protein sequence ID" value="ENSTRUP00000061950.1"/>
    <property type="gene ID" value="ENSTRUG00000032553.1"/>
</dbReference>
<keyword evidence="14" id="KW-1185">Reference proteome</keyword>
<evidence type="ECO:0000256" key="10">
    <source>
        <dbReference type="ARBA" id="ARBA00023242"/>
    </source>
</evidence>
<dbReference type="GeneTree" id="ENSGT00940000153680"/>
<dbReference type="PANTHER" id="PTHR23328:SF1">
    <property type="entry name" value="E3 UBIQUITIN-PROTEIN LIGASE RNF168"/>
    <property type="match status" value="1"/>
</dbReference>
<dbReference type="GO" id="GO:0005634">
    <property type="term" value="C:nucleus"/>
    <property type="evidence" value="ECO:0007669"/>
    <property type="project" value="UniProtKB-SubCell"/>
</dbReference>
<evidence type="ECO:0000256" key="2">
    <source>
        <dbReference type="ARBA" id="ARBA00004123"/>
    </source>
</evidence>
<sequence length="128" mass="14272">MNYTDTLSPSVTLSCELLWSLESTLTLQDCRCPVCLEILCEPVTLPCTHTFCKGCFLESVDKATLCCPLCRKRVSTWARQNSRNNTLVNQQLWNQIQDQFPLHCQRRLSGQDGGGAEGQRGVHPEAAG</sequence>
<evidence type="ECO:0000313" key="14">
    <source>
        <dbReference type="Proteomes" id="UP000005226"/>
    </source>
</evidence>
<evidence type="ECO:0000256" key="8">
    <source>
        <dbReference type="ARBA" id="ARBA00022786"/>
    </source>
</evidence>
<accession>A0A674NNZ9</accession>
<dbReference type="SMART" id="SM00184">
    <property type="entry name" value="RING"/>
    <property type="match status" value="1"/>
</dbReference>
<evidence type="ECO:0000256" key="5">
    <source>
        <dbReference type="ARBA" id="ARBA00022723"/>
    </source>
</evidence>
<keyword evidence="8" id="KW-0833">Ubl conjugation pathway</keyword>
<dbReference type="PANTHER" id="PTHR23328">
    <property type="entry name" value="RING-TYPE DOMAIN-CONTAINING PROTEIN"/>
    <property type="match status" value="1"/>
</dbReference>
<dbReference type="EC" id="2.3.2.27" evidence="3"/>
<organism evidence="13 14">
    <name type="scientific">Takifugu rubripes</name>
    <name type="common">Japanese pufferfish</name>
    <name type="synonym">Fugu rubripes</name>
    <dbReference type="NCBI Taxonomy" id="31033"/>
    <lineage>
        <taxon>Eukaryota</taxon>
        <taxon>Metazoa</taxon>
        <taxon>Chordata</taxon>
        <taxon>Craniata</taxon>
        <taxon>Vertebrata</taxon>
        <taxon>Euteleostomi</taxon>
        <taxon>Actinopterygii</taxon>
        <taxon>Neopterygii</taxon>
        <taxon>Teleostei</taxon>
        <taxon>Neoteleostei</taxon>
        <taxon>Acanthomorphata</taxon>
        <taxon>Eupercaria</taxon>
        <taxon>Tetraodontiformes</taxon>
        <taxon>Tetradontoidea</taxon>
        <taxon>Tetraodontidae</taxon>
        <taxon>Takifugu</taxon>
    </lineage>
</organism>
<dbReference type="Pfam" id="PF13923">
    <property type="entry name" value="zf-C3HC4_2"/>
    <property type="match status" value="1"/>
</dbReference>
<dbReference type="OMA" id="VWKETSA"/>
<keyword evidence="9" id="KW-0862">Zinc</keyword>
<dbReference type="Proteomes" id="UP000005226">
    <property type="component" value="Chromosome 11"/>
</dbReference>
<evidence type="ECO:0000313" key="13">
    <source>
        <dbReference type="Ensembl" id="ENSTRUP00000074749.1"/>
    </source>
</evidence>
<dbReference type="GO" id="GO:0031491">
    <property type="term" value="F:nucleosome binding"/>
    <property type="evidence" value="ECO:0007669"/>
    <property type="project" value="TreeGrafter"/>
</dbReference>
<dbReference type="GO" id="GO:0035861">
    <property type="term" value="C:site of double-strand break"/>
    <property type="evidence" value="ECO:0007669"/>
    <property type="project" value="TreeGrafter"/>
</dbReference>
<comment type="subcellular location">
    <subcellularLocation>
        <location evidence="2">Nucleus</location>
    </subcellularLocation>
</comment>
<evidence type="ECO:0000256" key="11">
    <source>
        <dbReference type="PROSITE-ProRule" id="PRU00175"/>
    </source>
</evidence>
<dbReference type="Gene3D" id="3.30.40.10">
    <property type="entry name" value="Zinc/RING finger domain, C3HC4 (zinc finger)"/>
    <property type="match status" value="1"/>
</dbReference>
<dbReference type="AlphaFoldDB" id="A0A674NNZ9"/>
<dbReference type="InterPro" id="IPR001841">
    <property type="entry name" value="Znf_RING"/>
</dbReference>
<dbReference type="InterPro" id="IPR013083">
    <property type="entry name" value="Znf_RING/FYVE/PHD"/>
</dbReference>
<evidence type="ECO:0000256" key="9">
    <source>
        <dbReference type="ARBA" id="ARBA00022833"/>
    </source>
</evidence>
<dbReference type="PROSITE" id="PS50089">
    <property type="entry name" value="ZF_RING_2"/>
    <property type="match status" value="1"/>
</dbReference>
<keyword evidence="7 11" id="KW-0863">Zinc-finger</keyword>
<dbReference type="SUPFAM" id="SSF57850">
    <property type="entry name" value="RING/U-box"/>
    <property type="match status" value="1"/>
</dbReference>
<dbReference type="InterPro" id="IPR051657">
    <property type="entry name" value="RNF168/RNF169_E3_ubiq-ligase"/>
</dbReference>
<evidence type="ECO:0000259" key="12">
    <source>
        <dbReference type="PROSITE" id="PS50089"/>
    </source>
</evidence>
<feature type="domain" description="RING-type" evidence="12">
    <location>
        <begin position="32"/>
        <end position="71"/>
    </location>
</feature>
<name>A0A674NNZ9_TAKRU</name>
<evidence type="ECO:0000256" key="6">
    <source>
        <dbReference type="ARBA" id="ARBA00022763"/>
    </source>
</evidence>
<keyword evidence="6" id="KW-0227">DNA damage</keyword>
<proteinExistence type="predicted"/>
<evidence type="ECO:0000256" key="4">
    <source>
        <dbReference type="ARBA" id="ARBA00022679"/>
    </source>
</evidence>
<reference evidence="13 14" key="1">
    <citation type="journal article" date="2011" name="Genome Biol. Evol.">
        <title>Integration of the genetic map and genome assembly of fugu facilitates insights into distinct features of genome evolution in teleosts and mammals.</title>
        <authorList>
            <person name="Kai W."/>
            <person name="Kikuchi K."/>
            <person name="Tohari S."/>
            <person name="Chew A.K."/>
            <person name="Tay A."/>
            <person name="Fujiwara A."/>
            <person name="Hosoya S."/>
            <person name="Suetake H."/>
            <person name="Naruse K."/>
            <person name="Brenner S."/>
            <person name="Suzuki Y."/>
            <person name="Venkatesh B."/>
        </authorList>
    </citation>
    <scope>NUCLEOTIDE SEQUENCE [LARGE SCALE GENOMIC DNA]</scope>
</reference>
<dbReference type="Ensembl" id="ENSTRUT00000087651.1">
    <property type="protein sequence ID" value="ENSTRUP00000074749.1"/>
    <property type="gene ID" value="ENSTRUG00000026823.1"/>
</dbReference>
<keyword evidence="5" id="KW-0479">Metal-binding</keyword>
<dbReference type="GO" id="GO:0006302">
    <property type="term" value="P:double-strand break repair"/>
    <property type="evidence" value="ECO:0007669"/>
    <property type="project" value="TreeGrafter"/>
</dbReference>
<comment type="catalytic activity">
    <reaction evidence="1">
        <text>S-ubiquitinyl-[E2 ubiquitin-conjugating enzyme]-L-cysteine + [acceptor protein]-L-lysine = [E2 ubiquitin-conjugating enzyme]-L-cysteine + N(6)-ubiquitinyl-[acceptor protein]-L-lysine.</text>
        <dbReference type="EC" id="2.3.2.27"/>
    </reaction>
</comment>
<reference evidence="13" key="2">
    <citation type="submission" date="2025-05" db="UniProtKB">
        <authorList>
            <consortium name="Ensembl"/>
        </authorList>
    </citation>
    <scope>IDENTIFICATION</scope>
</reference>
<dbReference type="GO" id="GO:0008270">
    <property type="term" value="F:zinc ion binding"/>
    <property type="evidence" value="ECO:0007669"/>
    <property type="project" value="UniProtKB-KW"/>
</dbReference>
<evidence type="ECO:0000256" key="1">
    <source>
        <dbReference type="ARBA" id="ARBA00000900"/>
    </source>
</evidence>
<dbReference type="GO" id="GO:0061630">
    <property type="term" value="F:ubiquitin protein ligase activity"/>
    <property type="evidence" value="ECO:0007669"/>
    <property type="project" value="UniProtKB-EC"/>
</dbReference>
<evidence type="ECO:0000256" key="7">
    <source>
        <dbReference type="ARBA" id="ARBA00022771"/>
    </source>
</evidence>